<evidence type="ECO:0000313" key="2">
    <source>
        <dbReference type="Proteomes" id="UP001472677"/>
    </source>
</evidence>
<reference evidence="1 2" key="1">
    <citation type="journal article" date="2024" name="G3 (Bethesda)">
        <title>Genome assembly of Hibiscus sabdariffa L. provides insights into metabolisms of medicinal natural products.</title>
        <authorList>
            <person name="Kim T."/>
        </authorList>
    </citation>
    <scope>NUCLEOTIDE SEQUENCE [LARGE SCALE GENOMIC DNA]</scope>
    <source>
        <strain evidence="1">TK-2024</strain>
        <tissue evidence="1">Old leaves</tissue>
    </source>
</reference>
<evidence type="ECO:0000313" key="1">
    <source>
        <dbReference type="EMBL" id="KAK8514399.1"/>
    </source>
</evidence>
<sequence length="76" mass="8765">MLRFNLDFQSKQEFAMIKVVLFAIFFAQKASSQDTWDWLRIDCGSDTSYKDANGDTWNSDDDYVRTGDNKQVAPSN</sequence>
<name>A0ABR2C4T3_9ROSI</name>
<protein>
    <submittedName>
        <fullName evidence="1">Uncharacterized protein</fullName>
    </submittedName>
</protein>
<dbReference type="EMBL" id="JBBPBM010000067">
    <property type="protein sequence ID" value="KAK8514399.1"/>
    <property type="molecule type" value="Genomic_DNA"/>
</dbReference>
<comment type="caution">
    <text evidence="1">The sequence shown here is derived from an EMBL/GenBank/DDBJ whole genome shotgun (WGS) entry which is preliminary data.</text>
</comment>
<organism evidence="1 2">
    <name type="scientific">Hibiscus sabdariffa</name>
    <name type="common">roselle</name>
    <dbReference type="NCBI Taxonomy" id="183260"/>
    <lineage>
        <taxon>Eukaryota</taxon>
        <taxon>Viridiplantae</taxon>
        <taxon>Streptophyta</taxon>
        <taxon>Embryophyta</taxon>
        <taxon>Tracheophyta</taxon>
        <taxon>Spermatophyta</taxon>
        <taxon>Magnoliopsida</taxon>
        <taxon>eudicotyledons</taxon>
        <taxon>Gunneridae</taxon>
        <taxon>Pentapetalae</taxon>
        <taxon>rosids</taxon>
        <taxon>malvids</taxon>
        <taxon>Malvales</taxon>
        <taxon>Malvaceae</taxon>
        <taxon>Malvoideae</taxon>
        <taxon>Hibiscus</taxon>
    </lineage>
</organism>
<keyword evidence="2" id="KW-1185">Reference proteome</keyword>
<gene>
    <name evidence="1" type="ORF">V6N12_009105</name>
</gene>
<dbReference type="Proteomes" id="UP001472677">
    <property type="component" value="Unassembled WGS sequence"/>
</dbReference>
<proteinExistence type="predicted"/>
<accession>A0ABR2C4T3</accession>